<proteinExistence type="predicted"/>
<evidence type="ECO:0000313" key="4">
    <source>
        <dbReference type="EMBL" id="SHK82654.1"/>
    </source>
</evidence>
<keyword evidence="2" id="KW-0694">RNA-binding</keyword>
<dbReference type="RefSeq" id="WP_073278071.1">
    <property type="nucleotide sequence ID" value="NZ_FRAC01000018.1"/>
</dbReference>
<dbReference type="EMBL" id="FRAC01000018">
    <property type="protein sequence ID" value="SHK82654.1"/>
    <property type="molecule type" value="Genomic_DNA"/>
</dbReference>
<dbReference type="OrthoDB" id="9803916at2"/>
<evidence type="ECO:0000313" key="5">
    <source>
        <dbReference type="Proteomes" id="UP000184386"/>
    </source>
</evidence>
<keyword evidence="1" id="KW-0269">Exonuclease</keyword>
<dbReference type="GO" id="GO:0003723">
    <property type="term" value="F:RNA binding"/>
    <property type="evidence" value="ECO:0007669"/>
    <property type="project" value="UniProtKB-KW"/>
</dbReference>
<dbReference type="InterPro" id="IPR036866">
    <property type="entry name" value="RibonucZ/Hydroxyglut_hydro"/>
</dbReference>
<dbReference type="InterPro" id="IPR001279">
    <property type="entry name" value="Metallo-B-lactamas"/>
</dbReference>
<keyword evidence="1" id="KW-0540">Nuclease</keyword>
<keyword evidence="1" id="KW-0378">Hydrolase</keyword>
<dbReference type="Gene3D" id="3.40.50.10710">
    <property type="entry name" value="Metallo-hydrolase/oxidoreductase"/>
    <property type="match status" value="1"/>
</dbReference>
<dbReference type="InterPro" id="IPR042173">
    <property type="entry name" value="RNase_J_2"/>
</dbReference>
<dbReference type="SMART" id="SM00849">
    <property type="entry name" value="Lactamase_B"/>
    <property type="match status" value="1"/>
</dbReference>
<name>A0A1M6VMR7_9FIRM</name>
<dbReference type="GO" id="GO:0004527">
    <property type="term" value="F:exonuclease activity"/>
    <property type="evidence" value="ECO:0007669"/>
    <property type="project" value="UniProtKB-KW"/>
</dbReference>
<dbReference type="STRING" id="1121322.SAMN02745136_03424"/>
<dbReference type="Gene3D" id="3.60.15.10">
    <property type="entry name" value="Ribonuclease Z/Hydroxyacylglutathione hydrolase-like"/>
    <property type="match status" value="1"/>
</dbReference>
<evidence type="ECO:0000256" key="1">
    <source>
        <dbReference type="ARBA" id="ARBA00022839"/>
    </source>
</evidence>
<evidence type="ECO:0000259" key="3">
    <source>
        <dbReference type="SMART" id="SM00849"/>
    </source>
</evidence>
<dbReference type="Proteomes" id="UP000184386">
    <property type="component" value="Unassembled WGS sequence"/>
</dbReference>
<sequence>MTKLHFYKGLRTIGGTVVEIETDKARCLFDFGLIFQNIWEDLREGREEVTLTDYLKLGILPAVEGIYDEKELNDYPLKPWRVEDKPVFFLISHMHIDHMEALGFLAEDIPVFMTEDSYLLYGGLKETGEIFYRFKEGCTGLRENSIYQLEDIRFRLIGTDHDVPGACGFEIRTDEGNIAYTGDLRLHGFHPEAALEFAKEVKGGDVLITEGVTASFMEGEWEECQAESLPLNRITPEDALIEEIKEVLKEETGITAINLYERNVERAYILLRELKKEGIRMVWEPLMAYYIHLFYPTETLYVYEPLLGEYGQGGLPDFLYMVPVTKEELQEQTGSEKFLMQLFFKHTFYLLDLDYQNMLYIHSNGVPLGDYDPAYNKLMDFLERFHIRYQYLGRGGHAYPGDLKYLLEEISPKYLVPLHSLKPEKVRCQEGIQLLPREGSVYLLNNHILKELEQKETHVND</sequence>
<gene>
    <name evidence="4" type="ORF">SAMN02745136_03424</name>
</gene>
<dbReference type="AlphaFoldDB" id="A0A1M6VMR7"/>
<dbReference type="SUPFAM" id="SSF56281">
    <property type="entry name" value="Metallo-hydrolase/oxidoreductase"/>
    <property type="match status" value="1"/>
</dbReference>
<keyword evidence="5" id="KW-1185">Reference proteome</keyword>
<evidence type="ECO:0000256" key="2">
    <source>
        <dbReference type="ARBA" id="ARBA00022884"/>
    </source>
</evidence>
<organism evidence="4 5">
    <name type="scientific">Anaerocolumna jejuensis DSM 15929</name>
    <dbReference type="NCBI Taxonomy" id="1121322"/>
    <lineage>
        <taxon>Bacteria</taxon>
        <taxon>Bacillati</taxon>
        <taxon>Bacillota</taxon>
        <taxon>Clostridia</taxon>
        <taxon>Lachnospirales</taxon>
        <taxon>Lachnospiraceae</taxon>
        <taxon>Anaerocolumna</taxon>
    </lineage>
</organism>
<protein>
    <submittedName>
        <fullName evidence="4">Ribonuclease J</fullName>
    </submittedName>
</protein>
<reference evidence="4 5" key="1">
    <citation type="submission" date="2016-11" db="EMBL/GenBank/DDBJ databases">
        <authorList>
            <person name="Jaros S."/>
            <person name="Januszkiewicz K."/>
            <person name="Wedrychowicz H."/>
        </authorList>
    </citation>
    <scope>NUCLEOTIDE SEQUENCE [LARGE SCALE GENOMIC DNA]</scope>
    <source>
        <strain evidence="4 5">DSM 15929</strain>
    </source>
</reference>
<feature type="domain" description="Metallo-beta-lactamase" evidence="3">
    <location>
        <begin position="14"/>
        <end position="238"/>
    </location>
</feature>
<dbReference type="PANTHER" id="PTHR43694">
    <property type="entry name" value="RIBONUCLEASE J"/>
    <property type="match status" value="1"/>
</dbReference>
<accession>A0A1M6VMR7</accession>
<dbReference type="PANTHER" id="PTHR43694:SF1">
    <property type="entry name" value="RIBONUCLEASE J"/>
    <property type="match status" value="1"/>
</dbReference>